<dbReference type="AlphaFoldDB" id="A0AA39IVN1"/>
<feature type="compositionally biased region" description="Polar residues" evidence="5">
    <location>
        <begin position="133"/>
        <end position="153"/>
    </location>
</feature>
<evidence type="ECO:0000256" key="2">
    <source>
        <dbReference type="ARBA" id="ARBA00022771"/>
    </source>
</evidence>
<organism evidence="7 8">
    <name type="scientific">Armillaria borealis</name>
    <dbReference type="NCBI Taxonomy" id="47425"/>
    <lineage>
        <taxon>Eukaryota</taxon>
        <taxon>Fungi</taxon>
        <taxon>Dikarya</taxon>
        <taxon>Basidiomycota</taxon>
        <taxon>Agaricomycotina</taxon>
        <taxon>Agaricomycetes</taxon>
        <taxon>Agaricomycetidae</taxon>
        <taxon>Agaricales</taxon>
        <taxon>Marasmiineae</taxon>
        <taxon>Physalacriaceae</taxon>
        <taxon>Armillaria</taxon>
    </lineage>
</organism>
<evidence type="ECO:0000256" key="1">
    <source>
        <dbReference type="ARBA" id="ARBA00022723"/>
    </source>
</evidence>
<evidence type="ECO:0000256" key="4">
    <source>
        <dbReference type="PROSITE-ProRule" id="PRU00042"/>
    </source>
</evidence>
<dbReference type="Proteomes" id="UP001175226">
    <property type="component" value="Unassembled WGS sequence"/>
</dbReference>
<dbReference type="GO" id="GO:0008270">
    <property type="term" value="F:zinc ion binding"/>
    <property type="evidence" value="ECO:0007669"/>
    <property type="project" value="UniProtKB-KW"/>
</dbReference>
<feature type="domain" description="C2H2-type" evidence="6">
    <location>
        <begin position="251"/>
        <end position="277"/>
    </location>
</feature>
<name>A0AA39IVN1_9AGAR</name>
<proteinExistence type="predicted"/>
<sequence length="277" mass="31589">MSSIDIDLKATYYCGVELVHGISTALDYLLWQEAVPLLDLDVENINVFWDVHNGPILTIDSTLVDISEGKTSHRESEDLISGSLSVMNDVLSKILSEVNRILYADNVDRSHELIQVDTEQTADVPGHAPDSEPSYTGNSVALSTSSVRQSTPTAVKPRRELVWKVADGHDANLKEISRQYKLLLDGRSHSPRPIRQFWAPRMSMTDHPCMDYRREEVTLMHVPFNNRVLVDMTPSIDEICLVCGKYIREYSKCDVCKKKFRRKEHLELHMNVHKWQG</sequence>
<dbReference type="Gene3D" id="3.30.160.60">
    <property type="entry name" value="Classic Zinc Finger"/>
    <property type="match status" value="1"/>
</dbReference>
<dbReference type="PROSITE" id="PS50157">
    <property type="entry name" value="ZINC_FINGER_C2H2_2"/>
    <property type="match status" value="1"/>
</dbReference>
<keyword evidence="8" id="KW-1185">Reference proteome</keyword>
<comment type="caution">
    <text evidence="7">The sequence shown here is derived from an EMBL/GenBank/DDBJ whole genome shotgun (WGS) entry which is preliminary data.</text>
</comment>
<dbReference type="EMBL" id="JAUEPT010000136">
    <property type="protein sequence ID" value="KAK0430695.1"/>
    <property type="molecule type" value="Genomic_DNA"/>
</dbReference>
<dbReference type="InterPro" id="IPR013087">
    <property type="entry name" value="Znf_C2H2_type"/>
</dbReference>
<dbReference type="FunFam" id="3.30.160.60:FF:000065">
    <property type="entry name" value="B-cell CLL/lymphoma 6, member B"/>
    <property type="match status" value="1"/>
</dbReference>
<feature type="region of interest" description="Disordered" evidence="5">
    <location>
        <begin position="120"/>
        <end position="153"/>
    </location>
</feature>
<dbReference type="PROSITE" id="PS00028">
    <property type="entry name" value="ZINC_FINGER_C2H2_1"/>
    <property type="match status" value="1"/>
</dbReference>
<evidence type="ECO:0000256" key="3">
    <source>
        <dbReference type="ARBA" id="ARBA00022833"/>
    </source>
</evidence>
<keyword evidence="2 4" id="KW-0863">Zinc-finger</keyword>
<evidence type="ECO:0000313" key="7">
    <source>
        <dbReference type="EMBL" id="KAK0430695.1"/>
    </source>
</evidence>
<keyword evidence="3" id="KW-0862">Zinc</keyword>
<protein>
    <recommendedName>
        <fullName evidence="6">C2H2-type domain-containing protein</fullName>
    </recommendedName>
</protein>
<evidence type="ECO:0000256" key="5">
    <source>
        <dbReference type="SAM" id="MobiDB-lite"/>
    </source>
</evidence>
<accession>A0AA39IVN1</accession>
<gene>
    <name evidence="7" type="ORF">EV421DRAFT_1912583</name>
</gene>
<evidence type="ECO:0000313" key="8">
    <source>
        <dbReference type="Proteomes" id="UP001175226"/>
    </source>
</evidence>
<keyword evidence="1" id="KW-0479">Metal-binding</keyword>
<evidence type="ECO:0000259" key="6">
    <source>
        <dbReference type="PROSITE" id="PS50157"/>
    </source>
</evidence>
<reference evidence="7" key="1">
    <citation type="submission" date="2023-06" db="EMBL/GenBank/DDBJ databases">
        <authorList>
            <consortium name="Lawrence Berkeley National Laboratory"/>
            <person name="Ahrendt S."/>
            <person name="Sahu N."/>
            <person name="Indic B."/>
            <person name="Wong-Bajracharya J."/>
            <person name="Merenyi Z."/>
            <person name="Ke H.-M."/>
            <person name="Monk M."/>
            <person name="Kocsube S."/>
            <person name="Drula E."/>
            <person name="Lipzen A."/>
            <person name="Balint B."/>
            <person name="Henrissat B."/>
            <person name="Andreopoulos B."/>
            <person name="Martin F.M."/>
            <person name="Harder C.B."/>
            <person name="Rigling D."/>
            <person name="Ford K.L."/>
            <person name="Foster G.D."/>
            <person name="Pangilinan J."/>
            <person name="Papanicolaou A."/>
            <person name="Barry K."/>
            <person name="LaButti K."/>
            <person name="Viragh M."/>
            <person name="Koriabine M."/>
            <person name="Yan M."/>
            <person name="Riley R."/>
            <person name="Champramary S."/>
            <person name="Plett K.L."/>
            <person name="Tsai I.J."/>
            <person name="Slot J."/>
            <person name="Sipos G."/>
            <person name="Plett J."/>
            <person name="Nagy L.G."/>
            <person name="Grigoriev I.V."/>
        </authorList>
    </citation>
    <scope>NUCLEOTIDE SEQUENCE</scope>
    <source>
        <strain evidence="7">FPL87.14</strain>
    </source>
</reference>